<gene>
    <name evidence="2" type="ORF">BJ508DRAFT_307746</name>
</gene>
<feature type="region of interest" description="Disordered" evidence="1">
    <location>
        <begin position="1"/>
        <end position="32"/>
    </location>
</feature>
<evidence type="ECO:0000256" key="1">
    <source>
        <dbReference type="SAM" id="MobiDB-lite"/>
    </source>
</evidence>
<protein>
    <submittedName>
        <fullName evidence="2">Uncharacterized protein</fullName>
    </submittedName>
</protein>
<sequence>MSQSSPATPKEENHASSSPPSSPAVSIPSPPATISIPSPPIGIYTPHGTSPAGYKGPGKLIYQLDLETSAWMRTACAEELFPSYQAFFPEHVFQELSKIEIGKQWKAWTNFLAGRYRDSKQQLAVRWVHVVMKQKVENGVLKEVAGTVFVELVGPC</sequence>
<feature type="compositionally biased region" description="Low complexity" evidence="1">
    <location>
        <begin position="15"/>
        <end position="32"/>
    </location>
</feature>
<proteinExistence type="predicted"/>
<reference evidence="2 3" key="1">
    <citation type="journal article" date="2018" name="Nat. Ecol. Evol.">
        <title>Pezizomycetes genomes reveal the molecular basis of ectomycorrhizal truffle lifestyle.</title>
        <authorList>
            <person name="Murat C."/>
            <person name="Payen T."/>
            <person name="Noel B."/>
            <person name="Kuo A."/>
            <person name="Morin E."/>
            <person name="Chen J."/>
            <person name="Kohler A."/>
            <person name="Krizsan K."/>
            <person name="Balestrini R."/>
            <person name="Da Silva C."/>
            <person name="Montanini B."/>
            <person name="Hainaut M."/>
            <person name="Levati E."/>
            <person name="Barry K.W."/>
            <person name="Belfiori B."/>
            <person name="Cichocki N."/>
            <person name="Clum A."/>
            <person name="Dockter R.B."/>
            <person name="Fauchery L."/>
            <person name="Guy J."/>
            <person name="Iotti M."/>
            <person name="Le Tacon F."/>
            <person name="Lindquist E.A."/>
            <person name="Lipzen A."/>
            <person name="Malagnac F."/>
            <person name="Mello A."/>
            <person name="Molinier V."/>
            <person name="Miyauchi S."/>
            <person name="Poulain J."/>
            <person name="Riccioni C."/>
            <person name="Rubini A."/>
            <person name="Sitrit Y."/>
            <person name="Splivallo R."/>
            <person name="Traeger S."/>
            <person name="Wang M."/>
            <person name="Zifcakova L."/>
            <person name="Wipf D."/>
            <person name="Zambonelli A."/>
            <person name="Paolocci F."/>
            <person name="Nowrousian M."/>
            <person name="Ottonello S."/>
            <person name="Baldrian P."/>
            <person name="Spatafora J.W."/>
            <person name="Henrissat B."/>
            <person name="Nagy L.G."/>
            <person name="Aury J.M."/>
            <person name="Wincker P."/>
            <person name="Grigoriev I.V."/>
            <person name="Bonfante P."/>
            <person name="Martin F.M."/>
        </authorList>
    </citation>
    <scope>NUCLEOTIDE SEQUENCE [LARGE SCALE GENOMIC DNA]</scope>
    <source>
        <strain evidence="2 3">RN42</strain>
    </source>
</reference>
<dbReference type="EMBL" id="ML119692">
    <property type="protein sequence ID" value="RPA80017.1"/>
    <property type="molecule type" value="Genomic_DNA"/>
</dbReference>
<dbReference type="Proteomes" id="UP000275078">
    <property type="component" value="Unassembled WGS sequence"/>
</dbReference>
<keyword evidence="3" id="KW-1185">Reference proteome</keyword>
<accession>A0A3N4I3H9</accession>
<evidence type="ECO:0000313" key="2">
    <source>
        <dbReference type="EMBL" id="RPA80017.1"/>
    </source>
</evidence>
<evidence type="ECO:0000313" key="3">
    <source>
        <dbReference type="Proteomes" id="UP000275078"/>
    </source>
</evidence>
<dbReference type="AlphaFoldDB" id="A0A3N4I3H9"/>
<organism evidence="2 3">
    <name type="scientific">Ascobolus immersus RN42</name>
    <dbReference type="NCBI Taxonomy" id="1160509"/>
    <lineage>
        <taxon>Eukaryota</taxon>
        <taxon>Fungi</taxon>
        <taxon>Dikarya</taxon>
        <taxon>Ascomycota</taxon>
        <taxon>Pezizomycotina</taxon>
        <taxon>Pezizomycetes</taxon>
        <taxon>Pezizales</taxon>
        <taxon>Ascobolaceae</taxon>
        <taxon>Ascobolus</taxon>
    </lineage>
</organism>
<name>A0A3N4I3H9_ASCIM</name>